<proteinExistence type="inferred from homology"/>
<dbReference type="STRING" id="1527.SAMN04489757_15021"/>
<feature type="active site" description="Charge relay system" evidence="5 6">
    <location>
        <position position="184"/>
    </location>
</feature>
<dbReference type="CDD" id="cd07478">
    <property type="entry name" value="Peptidases_S8_CspA-like"/>
    <property type="match status" value="1"/>
</dbReference>
<protein>
    <submittedName>
        <fullName evidence="8">Subtilase family protein</fullName>
    </submittedName>
</protein>
<evidence type="ECO:0000313" key="8">
    <source>
        <dbReference type="EMBL" id="SFO62977.1"/>
    </source>
</evidence>
<evidence type="ECO:0000256" key="5">
    <source>
        <dbReference type="PIRSR" id="PIRSR615500-1"/>
    </source>
</evidence>
<dbReference type="PROSITE" id="PS51892">
    <property type="entry name" value="SUBTILASE"/>
    <property type="match status" value="1"/>
</dbReference>
<sequence length="580" mass="63897">MNREERYKITSYDYADLFISDSNRLSAVIQCSENITTNMVDSTLSVAYIPVCNITYNSLYKFGYEAMPKCFGLLSAPPSCRILSTSCLNASNVLTLRGIPNFDLQGEGVLIGLVDTGIDYMNPVFQYDDKTTKIVSIWDQTIFSEDQFPQDLYYGTEFSREQINNALSSPNPLDIVPSTDEIGHGTALAGVAAGFPHSDYLFTGVAPKAEIVAVKLKTAKPYLKEFFKIPEDSICYQENDIIFGIEYLLQTAKRLKRPMVICIGVGTSQGSHAEVGVLSSYLTRTSRIPGVVVVIAAGNEGNLGHHFFKESPSGDNLSFFQLNVGGNESGLSMELWCTAPNTVSVTILTPNGEDIVHIPSIPPQRDTIQVNYKNTEILIDSITKGTVSGDQLIIFRFDRPAPGTWEFRVEGRGTIPTKYHVWLPMQNFISGGTFFLNPVNETTLTTPGNSEFAIVITAYNHINNTLFYHASNGFTSNGYFKPDVAAPGMHILSPVLNNEFARLNGTSLAAAHAAGVAAMILEWGVVRGNYPTMHTTEVGNLLIKGAKRSPDTTYPNEQWGFGILDIFKTYVALINEFYER</sequence>
<keyword evidence="9" id="KW-1185">Reference proteome</keyword>
<name>A0A1I5IR44_9FIRM</name>
<dbReference type="InterPro" id="IPR050131">
    <property type="entry name" value="Peptidase_S8_subtilisin-like"/>
</dbReference>
<dbReference type="InterPro" id="IPR015500">
    <property type="entry name" value="Peptidase_S8_subtilisin-rel"/>
</dbReference>
<dbReference type="PANTHER" id="PTHR43806:SF11">
    <property type="entry name" value="CEREVISIN-RELATED"/>
    <property type="match status" value="1"/>
</dbReference>
<reference evidence="8 9" key="1">
    <citation type="submission" date="2016-10" db="EMBL/GenBank/DDBJ databases">
        <authorList>
            <person name="de Groot N.N."/>
        </authorList>
    </citation>
    <scope>NUCLEOTIDE SEQUENCE [LARGE SCALE GENOMIC DNA]</scope>
    <source>
        <strain evidence="8 9">DSM 1283</strain>
    </source>
</reference>
<evidence type="ECO:0000259" key="7">
    <source>
        <dbReference type="Pfam" id="PF00082"/>
    </source>
</evidence>
<feature type="domain" description="Peptidase S8/S53" evidence="7">
    <location>
        <begin position="106"/>
        <end position="346"/>
    </location>
</feature>
<feature type="domain" description="Peptidase S8/S53" evidence="7">
    <location>
        <begin position="439"/>
        <end position="562"/>
    </location>
</feature>
<feature type="active site" description="Charge relay system" evidence="5 6">
    <location>
        <position position="115"/>
    </location>
</feature>
<dbReference type="RefSeq" id="WP_091688806.1">
    <property type="nucleotide sequence ID" value="NZ_BAABFM010000030.1"/>
</dbReference>
<dbReference type="Gene3D" id="2.60.120.1290">
    <property type="match status" value="1"/>
</dbReference>
<dbReference type="PRINTS" id="PR00723">
    <property type="entry name" value="SUBTILISIN"/>
</dbReference>
<accession>A0A1I5IR44</accession>
<feature type="active site" description="Charge relay system" evidence="5 6">
    <location>
        <position position="507"/>
    </location>
</feature>
<comment type="similarity">
    <text evidence="1 6">Belongs to the peptidase S8 family.</text>
</comment>
<dbReference type="OrthoDB" id="9798386at2"/>
<dbReference type="Gene3D" id="3.40.50.200">
    <property type="entry name" value="Peptidase S8/S53 domain"/>
    <property type="match status" value="1"/>
</dbReference>
<dbReference type="GO" id="GO:0004252">
    <property type="term" value="F:serine-type endopeptidase activity"/>
    <property type="evidence" value="ECO:0007669"/>
    <property type="project" value="UniProtKB-UniRule"/>
</dbReference>
<dbReference type="InterPro" id="IPR023827">
    <property type="entry name" value="Peptidase_S8_Asp-AS"/>
</dbReference>
<dbReference type="Pfam" id="PF00082">
    <property type="entry name" value="Peptidase_S8"/>
    <property type="match status" value="2"/>
</dbReference>
<evidence type="ECO:0000256" key="6">
    <source>
        <dbReference type="PROSITE-ProRule" id="PRU01240"/>
    </source>
</evidence>
<evidence type="ECO:0000256" key="2">
    <source>
        <dbReference type="ARBA" id="ARBA00022670"/>
    </source>
</evidence>
<keyword evidence="3 6" id="KW-0378">Hydrolase</keyword>
<keyword evidence="2 6" id="KW-0645">Protease</keyword>
<dbReference type="Proteomes" id="UP000198806">
    <property type="component" value="Unassembled WGS sequence"/>
</dbReference>
<dbReference type="InterPro" id="IPR017310">
    <property type="entry name" value="Pept_S8A_subtilisin_clostridia"/>
</dbReference>
<evidence type="ECO:0000256" key="4">
    <source>
        <dbReference type="ARBA" id="ARBA00022825"/>
    </source>
</evidence>
<dbReference type="AlphaFoldDB" id="A0A1I5IR44"/>
<dbReference type="SUPFAM" id="SSF52743">
    <property type="entry name" value="Subtilisin-like"/>
    <property type="match status" value="1"/>
</dbReference>
<evidence type="ECO:0000256" key="1">
    <source>
        <dbReference type="ARBA" id="ARBA00011073"/>
    </source>
</evidence>
<evidence type="ECO:0000313" key="9">
    <source>
        <dbReference type="Proteomes" id="UP000198806"/>
    </source>
</evidence>
<dbReference type="PROSITE" id="PS00136">
    <property type="entry name" value="SUBTILASE_ASP"/>
    <property type="match status" value="1"/>
</dbReference>
<dbReference type="InterPro" id="IPR034045">
    <property type="entry name" value="Pep_S8_CspA-like"/>
</dbReference>
<dbReference type="InterPro" id="IPR036852">
    <property type="entry name" value="Peptidase_S8/S53_dom_sf"/>
</dbReference>
<dbReference type="InterPro" id="IPR000209">
    <property type="entry name" value="Peptidase_S8/S53_dom"/>
</dbReference>
<dbReference type="EMBL" id="FOWD01000050">
    <property type="protein sequence ID" value="SFO62977.1"/>
    <property type="molecule type" value="Genomic_DNA"/>
</dbReference>
<dbReference type="PIRSF" id="PIRSF037894">
    <property type="entry name" value="Subtilisin_rel_CspABC"/>
    <property type="match status" value="1"/>
</dbReference>
<evidence type="ECO:0000256" key="3">
    <source>
        <dbReference type="ARBA" id="ARBA00022801"/>
    </source>
</evidence>
<keyword evidence="4 6" id="KW-0720">Serine protease</keyword>
<dbReference type="PANTHER" id="PTHR43806">
    <property type="entry name" value="PEPTIDASE S8"/>
    <property type="match status" value="1"/>
</dbReference>
<dbReference type="GO" id="GO:0006508">
    <property type="term" value="P:proteolysis"/>
    <property type="evidence" value="ECO:0007669"/>
    <property type="project" value="UniProtKB-KW"/>
</dbReference>
<gene>
    <name evidence="8" type="ORF">SAMN04489757_15021</name>
</gene>
<organism evidence="8 9">
    <name type="scientific">Anaerocolumna aminovalerica</name>
    <dbReference type="NCBI Taxonomy" id="1527"/>
    <lineage>
        <taxon>Bacteria</taxon>
        <taxon>Bacillati</taxon>
        <taxon>Bacillota</taxon>
        <taxon>Clostridia</taxon>
        <taxon>Lachnospirales</taxon>
        <taxon>Lachnospiraceae</taxon>
        <taxon>Anaerocolumna</taxon>
    </lineage>
</organism>